<organism evidence="5 6">
    <name type="scientific">Thalassiosira oceanica</name>
    <name type="common">Marine diatom</name>
    <dbReference type="NCBI Taxonomy" id="159749"/>
    <lineage>
        <taxon>Eukaryota</taxon>
        <taxon>Sar</taxon>
        <taxon>Stramenopiles</taxon>
        <taxon>Ochrophyta</taxon>
        <taxon>Bacillariophyta</taxon>
        <taxon>Coscinodiscophyceae</taxon>
        <taxon>Thalassiosirophycidae</taxon>
        <taxon>Thalassiosirales</taxon>
        <taxon>Thalassiosiraceae</taxon>
        <taxon>Thalassiosira</taxon>
    </lineage>
</organism>
<dbReference type="InterPro" id="IPR001841">
    <property type="entry name" value="Znf_RING"/>
</dbReference>
<gene>
    <name evidence="5" type="ORF">THAOC_00063</name>
</gene>
<dbReference type="Pfam" id="PF08238">
    <property type="entry name" value="Sel1"/>
    <property type="match status" value="2"/>
</dbReference>
<evidence type="ECO:0000256" key="3">
    <source>
        <dbReference type="SAM" id="MobiDB-lite"/>
    </source>
</evidence>
<keyword evidence="2" id="KW-0862">Zinc</keyword>
<proteinExistence type="inferred from homology"/>
<feature type="compositionally biased region" description="Basic and acidic residues" evidence="3">
    <location>
        <begin position="89"/>
        <end position="111"/>
    </location>
</feature>
<evidence type="ECO:0000256" key="2">
    <source>
        <dbReference type="PROSITE-ProRule" id="PRU00175"/>
    </source>
</evidence>
<evidence type="ECO:0000313" key="6">
    <source>
        <dbReference type="Proteomes" id="UP000266841"/>
    </source>
</evidence>
<keyword evidence="6" id="KW-1185">Reference proteome</keyword>
<dbReference type="OrthoDB" id="40126at2759"/>
<name>K0TK47_THAOC</name>
<feature type="non-terminal residue" evidence="5">
    <location>
        <position position="1"/>
    </location>
</feature>
<comment type="caution">
    <text evidence="5">The sequence shown here is derived from an EMBL/GenBank/DDBJ whole genome shotgun (WGS) entry which is preliminary data.</text>
</comment>
<dbReference type="InterPro" id="IPR011990">
    <property type="entry name" value="TPR-like_helical_dom_sf"/>
</dbReference>
<dbReference type="SUPFAM" id="SSF81901">
    <property type="entry name" value="HCP-like"/>
    <property type="match status" value="1"/>
</dbReference>
<dbReference type="PROSITE" id="PS50089">
    <property type="entry name" value="ZF_RING_2"/>
    <property type="match status" value="1"/>
</dbReference>
<sequence>YVVRPSVGRRSGGSDGGGGAGRRPLVRPSPWSPNSTEIPCDSLRKSKMNGETTRIIDRLLCVEPQVEEDQKKVQGERMRAYPSVQLCRPHPDPLQEKLVRRRAEERGEPPRDGQTAADEPQQQQTAALAQTEKIRDRMEPVGHAAGSPSQDDGAAVAGANDDYDRSAEAARYLERLLDEGHERWEGERCPICFLFIGLPVGEHAKMYACCMKMVCKGCVLAAQLRGLRGCPFCRAPPTRIDDHASQLAMIQKRVDKGDTAAINQLGGEYIHGRLGLSKNVTRAIELWTDSAKLGSVEAHYVLGHIYCSGELVEEDISRGVQHWQKAAMKGHALSRYKLGVAECITQGNCKLAVRHWMISTKMGDEGSLNEIRRMFMRGHATKAQ</sequence>
<dbReference type="InterPro" id="IPR050767">
    <property type="entry name" value="Sel1_AlgK"/>
</dbReference>
<evidence type="ECO:0000259" key="4">
    <source>
        <dbReference type="PROSITE" id="PS50089"/>
    </source>
</evidence>
<dbReference type="GO" id="GO:0008270">
    <property type="term" value="F:zinc ion binding"/>
    <property type="evidence" value="ECO:0007669"/>
    <property type="project" value="UniProtKB-KW"/>
</dbReference>
<evidence type="ECO:0000256" key="1">
    <source>
        <dbReference type="ARBA" id="ARBA00038101"/>
    </source>
</evidence>
<keyword evidence="2" id="KW-0863">Zinc-finger</keyword>
<comment type="similarity">
    <text evidence="1">Belongs to the sel-1 family.</text>
</comment>
<dbReference type="PANTHER" id="PTHR11102">
    <property type="entry name" value="SEL-1-LIKE PROTEIN"/>
    <property type="match status" value="1"/>
</dbReference>
<dbReference type="Gene3D" id="1.25.40.10">
    <property type="entry name" value="Tetratricopeptide repeat domain"/>
    <property type="match status" value="1"/>
</dbReference>
<feature type="domain" description="RING-type" evidence="4">
    <location>
        <begin position="189"/>
        <end position="234"/>
    </location>
</feature>
<protein>
    <recommendedName>
        <fullName evidence="4">RING-type domain-containing protein</fullName>
    </recommendedName>
</protein>
<dbReference type="EMBL" id="AGNL01000073">
    <property type="protein sequence ID" value="EJK78060.1"/>
    <property type="molecule type" value="Genomic_DNA"/>
</dbReference>
<keyword evidence="2" id="KW-0479">Metal-binding</keyword>
<dbReference type="AlphaFoldDB" id="K0TK47"/>
<dbReference type="Proteomes" id="UP000266841">
    <property type="component" value="Unassembled WGS sequence"/>
</dbReference>
<feature type="compositionally biased region" description="Gly residues" evidence="3">
    <location>
        <begin position="10"/>
        <end position="21"/>
    </location>
</feature>
<dbReference type="SUPFAM" id="SSF57850">
    <property type="entry name" value="RING/U-box"/>
    <property type="match status" value="1"/>
</dbReference>
<evidence type="ECO:0000313" key="5">
    <source>
        <dbReference type="EMBL" id="EJK78060.1"/>
    </source>
</evidence>
<feature type="region of interest" description="Disordered" evidence="3">
    <location>
        <begin position="63"/>
        <end position="129"/>
    </location>
</feature>
<feature type="region of interest" description="Disordered" evidence="3">
    <location>
        <begin position="1"/>
        <end position="49"/>
    </location>
</feature>
<dbReference type="SMART" id="SM00671">
    <property type="entry name" value="SEL1"/>
    <property type="match status" value="2"/>
</dbReference>
<dbReference type="PANTHER" id="PTHR11102:SF160">
    <property type="entry name" value="ERAD-ASSOCIATED E3 UBIQUITIN-PROTEIN LIGASE COMPONENT HRD3"/>
    <property type="match status" value="1"/>
</dbReference>
<accession>K0TK47</accession>
<reference evidence="5 6" key="1">
    <citation type="journal article" date="2012" name="Genome Biol.">
        <title>Genome and low-iron response of an oceanic diatom adapted to chronic iron limitation.</title>
        <authorList>
            <person name="Lommer M."/>
            <person name="Specht M."/>
            <person name="Roy A.S."/>
            <person name="Kraemer L."/>
            <person name="Andreson R."/>
            <person name="Gutowska M.A."/>
            <person name="Wolf J."/>
            <person name="Bergner S.V."/>
            <person name="Schilhabel M.B."/>
            <person name="Klostermeier U.C."/>
            <person name="Beiko R.G."/>
            <person name="Rosenstiel P."/>
            <person name="Hippler M."/>
            <person name="Laroche J."/>
        </authorList>
    </citation>
    <scope>NUCLEOTIDE SEQUENCE [LARGE SCALE GENOMIC DNA]</scope>
    <source>
        <strain evidence="5 6">CCMP1005</strain>
    </source>
</reference>
<feature type="compositionally biased region" description="Basic and acidic residues" evidence="3">
    <location>
        <begin position="68"/>
        <end position="79"/>
    </location>
</feature>
<dbReference type="InterPro" id="IPR006597">
    <property type="entry name" value="Sel1-like"/>
</dbReference>